<name>A0A3S2V230_9BURK</name>
<dbReference type="PANTHER" id="PTHR11265">
    <property type="entry name" value="S-ADENOSYL-METHYLTRANSFERASE MRAW"/>
    <property type="match status" value="1"/>
</dbReference>
<feature type="binding site" evidence="6">
    <location>
        <position position="64"/>
    </location>
    <ligand>
        <name>S-adenosyl-L-methionine</name>
        <dbReference type="ChEBI" id="CHEBI:59789"/>
    </ligand>
</feature>
<dbReference type="OrthoDB" id="9806637at2"/>
<dbReference type="GO" id="GO:0070475">
    <property type="term" value="P:rRNA base methylation"/>
    <property type="evidence" value="ECO:0007669"/>
    <property type="project" value="UniProtKB-UniRule"/>
</dbReference>
<dbReference type="Proteomes" id="UP000288587">
    <property type="component" value="Unassembled WGS sequence"/>
</dbReference>
<evidence type="ECO:0000256" key="6">
    <source>
        <dbReference type="HAMAP-Rule" id="MF_01007"/>
    </source>
</evidence>
<keyword evidence="4 6" id="KW-0808">Transferase</keyword>
<dbReference type="Gene3D" id="3.40.50.150">
    <property type="entry name" value="Vaccinia Virus protein VP39"/>
    <property type="match status" value="1"/>
</dbReference>
<dbReference type="RefSeq" id="WP_127682941.1">
    <property type="nucleotide sequence ID" value="NZ_SACM01000002.1"/>
</dbReference>
<dbReference type="InterPro" id="IPR023397">
    <property type="entry name" value="SAM-dep_MeTrfase_MraW_recog"/>
</dbReference>
<keyword evidence="8" id="KW-1185">Reference proteome</keyword>
<sequence length="314" mass="34060">MTDTLSPAAERAHATVLLHEAVDALLHAEANPNGVYVDGTFGRGGHSRLLLSRLGPHGRLIALDRDPDARAAAAQIQDARFSLHHARFSEVAEVLAELHVPAIHGLLLDVGVSSPQIDEPSRGFSFRNDGPLDMRMDPTRGESAADFLARADVRTLTEVIKHHGEERFAFKIATALVARRDAGHPLTRTRELAELVGQVVKTREPGQDPATRTFQALRIHVNAELEELQGALNAALSVLAPGGRLAVISFHSLEDRMVKRFITAHSKDEPDRNAPFAPPKALPLRAVARIHPGDAEVAANPRSRSAVLRVAEKL</sequence>
<dbReference type="InterPro" id="IPR002903">
    <property type="entry name" value="RsmH"/>
</dbReference>
<dbReference type="GO" id="GO:0005737">
    <property type="term" value="C:cytoplasm"/>
    <property type="evidence" value="ECO:0007669"/>
    <property type="project" value="UniProtKB-SubCell"/>
</dbReference>
<evidence type="ECO:0000256" key="2">
    <source>
        <dbReference type="ARBA" id="ARBA00022552"/>
    </source>
</evidence>
<feature type="binding site" evidence="6">
    <location>
        <position position="109"/>
    </location>
    <ligand>
        <name>S-adenosyl-L-methionine</name>
        <dbReference type="ChEBI" id="CHEBI:59789"/>
    </ligand>
</feature>
<dbReference type="Gene3D" id="1.10.150.170">
    <property type="entry name" value="Putative methyltransferase TM0872, insert domain"/>
    <property type="match status" value="1"/>
</dbReference>
<comment type="function">
    <text evidence="6">Specifically methylates the N4 position of cytidine in position 1402 (C1402) of 16S rRNA.</text>
</comment>
<organism evidence="7 8">
    <name type="scientific">Inhella crocodyli</name>
    <dbReference type="NCBI Taxonomy" id="2499851"/>
    <lineage>
        <taxon>Bacteria</taxon>
        <taxon>Pseudomonadati</taxon>
        <taxon>Pseudomonadota</taxon>
        <taxon>Betaproteobacteria</taxon>
        <taxon>Burkholderiales</taxon>
        <taxon>Sphaerotilaceae</taxon>
        <taxon>Inhella</taxon>
    </lineage>
</organism>
<dbReference type="GO" id="GO:0071424">
    <property type="term" value="F:rRNA (cytosine-N4-)-methyltransferase activity"/>
    <property type="evidence" value="ECO:0007669"/>
    <property type="project" value="UniProtKB-UniRule"/>
</dbReference>
<evidence type="ECO:0000313" key="7">
    <source>
        <dbReference type="EMBL" id="RVT86446.1"/>
    </source>
</evidence>
<feature type="binding site" evidence="6">
    <location>
        <begin position="44"/>
        <end position="46"/>
    </location>
    <ligand>
        <name>S-adenosyl-L-methionine</name>
        <dbReference type="ChEBI" id="CHEBI:59789"/>
    </ligand>
</feature>
<evidence type="ECO:0000256" key="4">
    <source>
        <dbReference type="ARBA" id="ARBA00022679"/>
    </source>
</evidence>
<accession>A0A3S2V230</accession>
<keyword evidence="6" id="KW-0963">Cytoplasm</keyword>
<comment type="similarity">
    <text evidence="1 6">Belongs to the methyltransferase superfamily. RsmH family.</text>
</comment>
<gene>
    <name evidence="6 7" type="primary">rsmH</name>
    <name evidence="7" type="ORF">EOD73_10570</name>
</gene>
<protein>
    <recommendedName>
        <fullName evidence="6">Ribosomal RNA small subunit methyltransferase H</fullName>
        <ecNumber evidence="6">2.1.1.199</ecNumber>
    </recommendedName>
    <alternativeName>
        <fullName evidence="6">16S rRNA m(4)C1402 methyltransferase</fullName>
    </alternativeName>
    <alternativeName>
        <fullName evidence="6">rRNA (cytosine-N(4)-)-methyltransferase RsmH</fullName>
    </alternativeName>
</protein>
<reference evidence="7 8" key="1">
    <citation type="submission" date="2019-01" db="EMBL/GenBank/DDBJ databases">
        <authorList>
            <person name="Chen W.-M."/>
        </authorList>
    </citation>
    <scope>NUCLEOTIDE SEQUENCE [LARGE SCALE GENOMIC DNA]</scope>
    <source>
        <strain evidence="7 8">CCP-18</strain>
    </source>
</reference>
<dbReference type="InterPro" id="IPR029063">
    <property type="entry name" value="SAM-dependent_MTases_sf"/>
</dbReference>
<keyword evidence="2 6" id="KW-0698">rRNA processing</keyword>
<evidence type="ECO:0000256" key="3">
    <source>
        <dbReference type="ARBA" id="ARBA00022603"/>
    </source>
</evidence>
<comment type="catalytic activity">
    <reaction evidence="6">
        <text>cytidine(1402) in 16S rRNA + S-adenosyl-L-methionine = N(4)-methylcytidine(1402) in 16S rRNA + S-adenosyl-L-homocysteine + H(+)</text>
        <dbReference type="Rhea" id="RHEA:42928"/>
        <dbReference type="Rhea" id="RHEA-COMP:10286"/>
        <dbReference type="Rhea" id="RHEA-COMP:10287"/>
        <dbReference type="ChEBI" id="CHEBI:15378"/>
        <dbReference type="ChEBI" id="CHEBI:57856"/>
        <dbReference type="ChEBI" id="CHEBI:59789"/>
        <dbReference type="ChEBI" id="CHEBI:74506"/>
        <dbReference type="ChEBI" id="CHEBI:82748"/>
        <dbReference type="EC" id="2.1.1.199"/>
    </reaction>
</comment>
<evidence type="ECO:0000256" key="1">
    <source>
        <dbReference type="ARBA" id="ARBA00010396"/>
    </source>
</evidence>
<dbReference type="Pfam" id="PF01795">
    <property type="entry name" value="Methyltransf_5"/>
    <property type="match status" value="1"/>
</dbReference>
<feature type="binding site" evidence="6">
    <location>
        <position position="116"/>
    </location>
    <ligand>
        <name>S-adenosyl-L-methionine</name>
        <dbReference type="ChEBI" id="CHEBI:59789"/>
    </ligand>
</feature>
<comment type="caution">
    <text evidence="7">The sequence shown here is derived from an EMBL/GenBank/DDBJ whole genome shotgun (WGS) entry which is preliminary data.</text>
</comment>
<dbReference type="EMBL" id="SACM01000002">
    <property type="protein sequence ID" value="RVT86446.1"/>
    <property type="molecule type" value="Genomic_DNA"/>
</dbReference>
<keyword evidence="5 6" id="KW-0949">S-adenosyl-L-methionine</keyword>
<dbReference type="HAMAP" id="MF_01007">
    <property type="entry name" value="16SrRNA_methyltr_H"/>
    <property type="match status" value="1"/>
</dbReference>
<dbReference type="EC" id="2.1.1.199" evidence="6"/>
<dbReference type="SUPFAM" id="SSF81799">
    <property type="entry name" value="Putative methyltransferase TM0872, insert domain"/>
    <property type="match status" value="1"/>
</dbReference>
<dbReference type="PANTHER" id="PTHR11265:SF0">
    <property type="entry name" value="12S RRNA N4-METHYLCYTIDINE METHYLTRANSFERASE"/>
    <property type="match status" value="1"/>
</dbReference>
<comment type="subcellular location">
    <subcellularLocation>
        <location evidence="6">Cytoplasm</location>
    </subcellularLocation>
</comment>
<dbReference type="AlphaFoldDB" id="A0A3S2V230"/>
<feature type="binding site" evidence="6">
    <location>
        <position position="88"/>
    </location>
    <ligand>
        <name>S-adenosyl-L-methionine</name>
        <dbReference type="ChEBI" id="CHEBI:59789"/>
    </ligand>
</feature>
<dbReference type="NCBIfam" id="TIGR00006">
    <property type="entry name" value="16S rRNA (cytosine(1402)-N(4))-methyltransferase RsmH"/>
    <property type="match status" value="1"/>
</dbReference>
<keyword evidence="3 6" id="KW-0489">Methyltransferase</keyword>
<evidence type="ECO:0000313" key="8">
    <source>
        <dbReference type="Proteomes" id="UP000288587"/>
    </source>
</evidence>
<evidence type="ECO:0000256" key="5">
    <source>
        <dbReference type="ARBA" id="ARBA00022691"/>
    </source>
</evidence>
<dbReference type="PIRSF" id="PIRSF004486">
    <property type="entry name" value="MraW"/>
    <property type="match status" value="1"/>
</dbReference>
<dbReference type="SUPFAM" id="SSF53335">
    <property type="entry name" value="S-adenosyl-L-methionine-dependent methyltransferases"/>
    <property type="match status" value="1"/>
</dbReference>
<proteinExistence type="inferred from homology"/>